<reference evidence="2 3" key="1">
    <citation type="submission" date="2020-07" db="EMBL/GenBank/DDBJ databases">
        <title>Endozoicomonas sp. nov., isolated from sediment.</title>
        <authorList>
            <person name="Gu T."/>
        </authorList>
    </citation>
    <scope>NUCLEOTIDE SEQUENCE [LARGE SCALE GENOMIC DNA]</scope>
    <source>
        <strain evidence="2 3">SM1973</strain>
    </source>
</reference>
<dbReference type="EMBL" id="JACCKB010000025">
    <property type="protein sequence ID" value="NYZ67476.1"/>
    <property type="molecule type" value="Genomic_DNA"/>
</dbReference>
<dbReference type="Proteomes" id="UP000569732">
    <property type="component" value="Unassembled WGS sequence"/>
</dbReference>
<name>A0A853IIM8_9GAMM</name>
<evidence type="ECO:0000313" key="2">
    <source>
        <dbReference type="EMBL" id="NYZ67476.1"/>
    </source>
</evidence>
<feature type="signal peptide" evidence="1">
    <location>
        <begin position="1"/>
        <end position="17"/>
    </location>
</feature>
<organism evidence="2 3">
    <name type="scientific">Spartinivicinus marinus</name>
    <dbReference type="NCBI Taxonomy" id="2994442"/>
    <lineage>
        <taxon>Bacteria</taxon>
        <taxon>Pseudomonadati</taxon>
        <taxon>Pseudomonadota</taxon>
        <taxon>Gammaproteobacteria</taxon>
        <taxon>Oceanospirillales</taxon>
        <taxon>Zooshikellaceae</taxon>
        <taxon>Spartinivicinus</taxon>
    </lineage>
</organism>
<evidence type="ECO:0000313" key="3">
    <source>
        <dbReference type="Proteomes" id="UP000569732"/>
    </source>
</evidence>
<feature type="chain" id="PRO_5032798128" evidence="1">
    <location>
        <begin position="18"/>
        <end position="77"/>
    </location>
</feature>
<proteinExistence type="predicted"/>
<evidence type="ECO:0000256" key="1">
    <source>
        <dbReference type="SAM" id="SignalP"/>
    </source>
</evidence>
<comment type="caution">
    <text evidence="2">The sequence shown here is derived from an EMBL/GenBank/DDBJ whole genome shotgun (WGS) entry which is preliminary data.</text>
</comment>
<protein>
    <submittedName>
        <fullName evidence="2">Uncharacterized protein</fullName>
    </submittedName>
</protein>
<sequence length="77" mass="8514">MKTKLCLLALITNSLVAESTVADTASTNPMFGDTKNQVMFHGGMSFRGKGFEKLYFGGISYSQPDTFFRLPARNNLE</sequence>
<keyword evidence="1" id="KW-0732">Signal</keyword>
<gene>
    <name evidence="2" type="ORF">H0A36_15775</name>
</gene>
<keyword evidence="3" id="KW-1185">Reference proteome</keyword>
<accession>A0A853IIM8</accession>
<dbReference type="AlphaFoldDB" id="A0A853IIM8"/>
<dbReference type="RefSeq" id="WP_180569498.1">
    <property type="nucleotide sequence ID" value="NZ_JACCKB010000025.1"/>
</dbReference>